<reference evidence="2 3" key="1">
    <citation type="journal article" date="2015" name="PeerJ">
        <title>First genomic representation of candidate bacterial phylum KSB3 points to enhanced environmental sensing as a trigger of wastewater bulking.</title>
        <authorList>
            <person name="Sekiguchi Y."/>
            <person name="Ohashi A."/>
            <person name="Parks D.H."/>
            <person name="Yamauchi T."/>
            <person name="Tyson G.W."/>
            <person name="Hugenholtz P."/>
        </authorList>
    </citation>
    <scope>NUCLEOTIDE SEQUENCE [LARGE SCALE GENOMIC DNA]</scope>
</reference>
<evidence type="ECO:0000313" key="2">
    <source>
        <dbReference type="EMBL" id="GAK58895.1"/>
    </source>
</evidence>
<feature type="compositionally biased region" description="Low complexity" evidence="1">
    <location>
        <begin position="140"/>
        <end position="194"/>
    </location>
</feature>
<dbReference type="Proteomes" id="UP000030661">
    <property type="component" value="Unassembled WGS sequence"/>
</dbReference>
<evidence type="ECO:0000313" key="3">
    <source>
        <dbReference type="Proteomes" id="UP000030661"/>
    </source>
</evidence>
<keyword evidence="3" id="KW-1185">Reference proteome</keyword>
<evidence type="ECO:0008006" key="4">
    <source>
        <dbReference type="Google" id="ProtNLM"/>
    </source>
</evidence>
<evidence type="ECO:0000256" key="1">
    <source>
        <dbReference type="SAM" id="MobiDB-lite"/>
    </source>
</evidence>
<organism evidence="2 3">
    <name type="scientific">Vecturithrix granuli</name>
    <dbReference type="NCBI Taxonomy" id="1499967"/>
    <lineage>
        <taxon>Bacteria</taxon>
        <taxon>Candidatus Moduliflexota</taxon>
        <taxon>Candidatus Vecturitrichia</taxon>
        <taxon>Candidatus Vecturitrichales</taxon>
        <taxon>Candidatus Vecturitrichaceae</taxon>
        <taxon>Candidatus Vecturithrix</taxon>
    </lineage>
</organism>
<name>A0A081C2U0_VECG1</name>
<feature type="compositionally biased region" description="Pro residues" evidence="1">
    <location>
        <begin position="195"/>
        <end position="207"/>
    </location>
</feature>
<feature type="region of interest" description="Disordered" evidence="1">
    <location>
        <begin position="131"/>
        <end position="239"/>
    </location>
</feature>
<protein>
    <recommendedName>
        <fullName evidence="4">SPOR domain-containing protein</fullName>
    </recommendedName>
</protein>
<gene>
    <name evidence="2" type="ORF">U27_05870</name>
</gene>
<proteinExistence type="predicted"/>
<sequence length="390" mass="41959">MKRIIISALALIIIAAAAVSGYLWWTKHKAATPTETETEIALADKALGEIPETTESGDAIQPVLPTSETAATAESGGAIQPAMSTGETVAPAEAPAGEITGPIDLSTDQTGPEIPVLGPETTSRSVAIPATTETQRETRPVTTSTTESVPVITETTETTGETVTTTEVVETSTQGLVEATPTPTATPDSTKPDATPTPLPGITPTPTPTSTTPSTTPTPGPVPTTPGATPTPGPAPGRFSVVTRTPVLEPQLQIVRNAMRRIGVQLQEQRTGQQRLRAYRVSLGYFRTKAEATSWARTNLRPKNIEYLVYPAQGMHSIQLGVFTQQRSVDQKMQELYQRFPGWRLPLRTEMTSIPTFHYQLSIRGITENLARKIQDTLFRMRIQSELTGR</sequence>
<accession>A0A081C2U0</accession>
<dbReference type="AlphaFoldDB" id="A0A081C2U0"/>
<dbReference type="HOGENOM" id="CLU_707252_0_0_0"/>
<dbReference type="STRING" id="1499967.U27_05870"/>
<feature type="compositionally biased region" description="Pro residues" evidence="1">
    <location>
        <begin position="216"/>
        <end position="235"/>
    </location>
</feature>
<dbReference type="EMBL" id="DF820468">
    <property type="protein sequence ID" value="GAK58895.1"/>
    <property type="molecule type" value="Genomic_DNA"/>
</dbReference>